<keyword evidence="4 7" id="KW-0812">Transmembrane</keyword>
<evidence type="ECO:0000256" key="4">
    <source>
        <dbReference type="ARBA" id="ARBA00022692"/>
    </source>
</evidence>
<feature type="transmembrane region" description="Helical" evidence="7">
    <location>
        <begin position="241"/>
        <end position="259"/>
    </location>
</feature>
<evidence type="ECO:0000256" key="8">
    <source>
        <dbReference type="SAM" id="MobiDB-lite"/>
    </source>
</evidence>
<comment type="similarity">
    <text evidence="1 7">Belongs to the Lgt family.</text>
</comment>
<comment type="catalytic activity">
    <reaction evidence="7">
        <text>L-cysteinyl-[prolipoprotein] + a 1,2-diacyl-sn-glycero-3-phospho-(1'-sn-glycerol) = an S-1,2-diacyl-sn-glyceryl-L-cysteinyl-[prolipoprotein] + sn-glycerol 1-phosphate + H(+)</text>
        <dbReference type="Rhea" id="RHEA:56712"/>
        <dbReference type="Rhea" id="RHEA-COMP:14679"/>
        <dbReference type="Rhea" id="RHEA-COMP:14680"/>
        <dbReference type="ChEBI" id="CHEBI:15378"/>
        <dbReference type="ChEBI" id="CHEBI:29950"/>
        <dbReference type="ChEBI" id="CHEBI:57685"/>
        <dbReference type="ChEBI" id="CHEBI:64716"/>
        <dbReference type="ChEBI" id="CHEBI:140658"/>
        <dbReference type="EC" id="2.5.1.145"/>
    </reaction>
</comment>
<evidence type="ECO:0000256" key="3">
    <source>
        <dbReference type="ARBA" id="ARBA00022679"/>
    </source>
</evidence>
<dbReference type="PANTHER" id="PTHR30589:SF0">
    <property type="entry name" value="PHOSPHATIDYLGLYCEROL--PROLIPOPROTEIN DIACYLGLYCERYL TRANSFERASE"/>
    <property type="match status" value="1"/>
</dbReference>
<evidence type="ECO:0000256" key="7">
    <source>
        <dbReference type="HAMAP-Rule" id="MF_01147"/>
    </source>
</evidence>
<dbReference type="NCBIfam" id="TIGR00544">
    <property type="entry name" value="lgt"/>
    <property type="match status" value="1"/>
</dbReference>
<dbReference type="PATRIC" id="fig|229921.5.peg.603"/>
<comment type="function">
    <text evidence="7">Catalyzes the transfer of the diacylglyceryl group from phosphatidylglycerol to the sulfhydryl group of the N-terminal cysteine of a prolipoprotein, the first step in the formation of mature lipoproteins.</text>
</comment>
<feature type="transmembrane region" description="Helical" evidence="7">
    <location>
        <begin position="180"/>
        <end position="200"/>
    </location>
</feature>
<dbReference type="Pfam" id="PF01790">
    <property type="entry name" value="LGT"/>
    <property type="match status" value="1"/>
</dbReference>
<evidence type="ECO:0000256" key="1">
    <source>
        <dbReference type="ARBA" id="ARBA00007150"/>
    </source>
</evidence>
<feature type="transmembrane region" description="Helical" evidence="7">
    <location>
        <begin position="90"/>
        <end position="114"/>
    </location>
</feature>
<dbReference type="GO" id="GO:0008961">
    <property type="term" value="F:phosphatidylglycerol-prolipoprotein diacylglyceryl transferase activity"/>
    <property type="evidence" value="ECO:0007669"/>
    <property type="project" value="UniProtKB-UniRule"/>
</dbReference>
<dbReference type="Proteomes" id="UP000050501">
    <property type="component" value="Unassembled WGS sequence"/>
</dbReference>
<dbReference type="RefSeq" id="WP_062417604.1">
    <property type="nucleotide sequence ID" value="NZ_DF967974.1"/>
</dbReference>
<keyword evidence="5 7" id="KW-1133">Transmembrane helix</keyword>
<comment type="subcellular location">
    <subcellularLocation>
        <location evidence="7">Cell membrane</location>
        <topology evidence="7">Multi-pass membrane protein</topology>
    </subcellularLocation>
</comment>
<keyword evidence="6 7" id="KW-0472">Membrane</keyword>
<dbReference type="InterPro" id="IPR001640">
    <property type="entry name" value="Lgt"/>
</dbReference>
<feature type="transmembrane region" description="Helical" evidence="7">
    <location>
        <begin position="45"/>
        <end position="66"/>
    </location>
</feature>
<reference evidence="10 11" key="1">
    <citation type="submission" date="2015-07" db="EMBL/GenBank/DDBJ databases">
        <title>Genome sequence of Levilinea saccharolytica DSM 16555.</title>
        <authorList>
            <person name="Hemp J."/>
            <person name="Ward L.M."/>
            <person name="Pace L.A."/>
            <person name="Fischer W.W."/>
        </authorList>
    </citation>
    <scope>NUCLEOTIDE SEQUENCE [LARGE SCALE GENOMIC DNA]</scope>
    <source>
        <strain evidence="10 11">KIBI-1</strain>
    </source>
</reference>
<comment type="caution">
    <text evidence="10">The sequence shown here is derived from an EMBL/GenBank/DDBJ whole genome shotgun (WGS) entry which is preliminary data.</text>
</comment>
<keyword evidence="3 7" id="KW-0808">Transferase</keyword>
<dbReference type="HAMAP" id="MF_01147">
    <property type="entry name" value="Lgt"/>
    <property type="match status" value="1"/>
</dbReference>
<dbReference type="PROSITE" id="PS01311">
    <property type="entry name" value="LGT"/>
    <property type="match status" value="1"/>
</dbReference>
<protein>
    <recommendedName>
        <fullName evidence="7">Phosphatidylglycerol--prolipoprotein diacylglyceryl transferase</fullName>
        <ecNumber evidence="7">2.5.1.145</ecNumber>
    </recommendedName>
</protein>
<evidence type="ECO:0000313" key="11">
    <source>
        <dbReference type="Proteomes" id="UP000050501"/>
    </source>
</evidence>
<dbReference type="EMBL" id="LGCM01000042">
    <property type="protein sequence ID" value="KPL80442.1"/>
    <property type="molecule type" value="Genomic_DNA"/>
</dbReference>
<proteinExistence type="inferred from homology"/>
<name>A0A0N8GPB6_9CHLR</name>
<feature type="transmembrane region" description="Helical" evidence="7">
    <location>
        <begin position="212"/>
        <end position="229"/>
    </location>
</feature>
<evidence type="ECO:0000256" key="2">
    <source>
        <dbReference type="ARBA" id="ARBA00022475"/>
    </source>
</evidence>
<dbReference type="EC" id="2.5.1.145" evidence="7"/>
<feature type="transmembrane region" description="Helical" evidence="7">
    <location>
        <begin position="12"/>
        <end position="33"/>
    </location>
</feature>
<dbReference type="GO" id="GO:0005886">
    <property type="term" value="C:plasma membrane"/>
    <property type="evidence" value="ECO:0007669"/>
    <property type="project" value="UniProtKB-SubCell"/>
</dbReference>
<evidence type="ECO:0000256" key="5">
    <source>
        <dbReference type="ARBA" id="ARBA00022989"/>
    </source>
</evidence>
<dbReference type="PANTHER" id="PTHR30589">
    <property type="entry name" value="PROLIPOPROTEIN DIACYLGLYCERYL TRANSFERASE"/>
    <property type="match status" value="1"/>
</dbReference>
<dbReference type="STRING" id="229921.ADN01_12070"/>
<organism evidence="10 11">
    <name type="scientific">Levilinea saccharolytica</name>
    <dbReference type="NCBI Taxonomy" id="229921"/>
    <lineage>
        <taxon>Bacteria</taxon>
        <taxon>Bacillati</taxon>
        <taxon>Chloroflexota</taxon>
        <taxon>Anaerolineae</taxon>
        <taxon>Anaerolineales</taxon>
        <taxon>Anaerolineaceae</taxon>
        <taxon>Levilinea</taxon>
    </lineage>
</organism>
<comment type="pathway">
    <text evidence="7">Protein modification; lipoprotein biosynthesis (diacylglyceryl transfer).</text>
</comment>
<feature type="region of interest" description="Disordered" evidence="8">
    <location>
        <begin position="269"/>
        <end position="289"/>
    </location>
</feature>
<accession>A0A0N8GPB6</accession>
<evidence type="ECO:0000313" key="10">
    <source>
        <dbReference type="EMBL" id="KPL80442.1"/>
    </source>
</evidence>
<feature type="binding site" evidence="7">
    <location>
        <position position="140"/>
    </location>
    <ligand>
        <name>a 1,2-diacyl-sn-glycero-3-phospho-(1'-sn-glycerol)</name>
        <dbReference type="ChEBI" id="CHEBI:64716"/>
    </ligand>
</feature>
<sequence length="289" mass="32667">MTREGFSIGPLFIHFYGVIIMLGALAAAWLTAWRAKKAGVDSEKVWDMLPWALLGGVLGARIWHILTPPASMVERGYTTWYYLTHPLDMLMIWNGGLGIPGAVIGGAIAVYIFCRRNKLSFLQWTDFIAPGLALAQAVGRWGNYVNQELYGGPSNLPWAIFIEPRYRLPDFANVEYYHPLFFYEMLWNLLNMGVLLWVGARFAQRLRKGEIFFLYLIIYPVGRFFLEYLRLDPSPVAGLNANQTLMAITALSSLAFILLRRQLFPVEPEEVQDEAGDDEPLEPAAEADA</sequence>
<feature type="transmembrane region" description="Helical" evidence="7">
    <location>
        <begin position="121"/>
        <end position="139"/>
    </location>
</feature>
<dbReference type="UniPathway" id="UPA00664"/>
<keyword evidence="2 7" id="KW-1003">Cell membrane</keyword>
<evidence type="ECO:0000313" key="9">
    <source>
        <dbReference type="EMBL" id="KPL80408.1"/>
    </source>
</evidence>
<dbReference type="GO" id="GO:0042158">
    <property type="term" value="P:lipoprotein biosynthetic process"/>
    <property type="evidence" value="ECO:0007669"/>
    <property type="project" value="UniProtKB-UniRule"/>
</dbReference>
<dbReference type="AlphaFoldDB" id="A0A0N8GPB6"/>
<evidence type="ECO:0000256" key="6">
    <source>
        <dbReference type="ARBA" id="ARBA00023136"/>
    </source>
</evidence>
<keyword evidence="11" id="KW-1185">Reference proteome</keyword>
<gene>
    <name evidence="7" type="primary">lgt</name>
    <name evidence="9" type="ORF">ADN01_12070</name>
    <name evidence="10" type="ORF">ADN01_12315</name>
</gene>
<dbReference type="EMBL" id="LGCM01000042">
    <property type="protein sequence ID" value="KPL80408.1"/>
    <property type="molecule type" value="Genomic_DNA"/>
</dbReference>